<dbReference type="GO" id="GO:0004866">
    <property type="term" value="F:endopeptidase inhibitor activity"/>
    <property type="evidence" value="ECO:0007669"/>
    <property type="project" value="InterPro"/>
</dbReference>
<dbReference type="InterPro" id="IPR051802">
    <property type="entry name" value="YfhM-like"/>
</dbReference>
<evidence type="ECO:0000256" key="2">
    <source>
        <dbReference type="SAM" id="Coils"/>
    </source>
</evidence>
<evidence type="ECO:0000256" key="3">
    <source>
        <dbReference type="SAM" id="SignalP"/>
    </source>
</evidence>
<sequence length="2056" mass="234388">MNLLARIVALSLIVNIALAQTKSVPMTPFNYEKAWKEVTEFESKGLPKSALTVVNTIYAQAKKDANAPQLVKAVVHKLKFTEYEEEDDFVKNLGVVEEEARTATYPVKPILHTMLGEMYWNYYQQNRWRFNQRSQTVNMDNNDVATWSLDKIVEATFHHYKLSLEDADKSKTATIDLLPEVIHKGNETGRAYRPTLYDFLAQRAIQFFSGDEPAITRPAEAFALDQEAYLAPAKTFATLSIQSQDTLSMKFQALLLLQELIRFHLPDKDPSALVDVDLQRLLLVKNNFTLSTKNELYRKALEQLEQGVIAHPISTRVTYAIAETYVEAGRLYKPLQSDEHKLDLKKAYAICDGALKRFPKSDGAIQCENLQESLRIKSISALVEENNLPDQPFRSRIEYKNFTSLYYRIIKTTRETVAAQRKSLDKVDYDKREQKFLQYFLAQPVAKSGSFTLPDDGDYQLHSLEVKLEAVPVGEYMIVFSNLADFSTLNNGIAYTFTSVTNISYVHRNNADGSTEFFVLHRQTGEPFAGVTATVLTSHYNYKTNKYETRIVGTQTSDAQGHFKVPFFREEDRRNYSVIFTYKNDVTGTQGIDGGEYYYGGISQYISSGREHRLQTFFFLDRAIYRPGQTIYFKGLMVDTDGVTSEIRKGYSTTIALHDVNGEQRSEVNVVTNEYGTFSGTFTAPTTGLTGNMQLVELYHSGSVDFSVEEYKRPKFEVGFDLVKGTFRLADTVNTVGFARAYSGANIDGAKVHYRVVRVAHFPFWWWCRWGYYPTSPEVEIKHGDAQTDANGKFTIDFLAIPDGTVDKTSDPTFSYTVYADVTDLNGETHSSSTTVDVGYKALVVNVAMPNLDKSNTAQLTQEFSIQANNLAGQPEAAKGDIHIYALKAPAKAFRPRFWPQTDRHLYTQEEYYKLFPYDLYADESNPFKWERGHEAFALKFDTEKQKAFSIPNLHQWKEGQYVLEITSTDKFGQPVKEVSYFSVFAPQAKTLAIPQVHYFQRVNLKAEPGEKATFAAGTSEEKIRVLYEVEYDGKLLSQEWVTLSKEQRIFEIAVKEEHRGNLGVHYTFVKNNRLYTENFMVEVPYTNKMLDVSFETFRDKLLPGQQEQWKIRVKGKNADKIAAEMVATLYDESLDVFRFHDWAATFYSSTYSTLSWESQRGFIQHQLTNHIEGWNPSHSRYASEADYDALNWFGFYMNRRTVRGGVYRLSNQDAMPAMAMSAAPMMEKKESAKMAEEEVVTEYADATLGGDVVNKNKDKSGKGSASKATEDLSDVKARTNFNETAFFFPNLQTNEAGEIIVNFTVPEALTRWKMLGFAHTQDLKSGFTTNHLVTQKDLMVVPNAPRFFREGDKMTFSVKISSLVDQALTGQAQLEFRDALTGKPVDAQMKNTNASKNFSVGPRQSTAVEWSIEIPEGLQALSYRVVAKAGNFSDGEEMTVPVVTNRMLVTESLPLPIRGKQSKTFRFEKLLANNSSTLKHQQFTLEFTSNPAWYAIQALPYLMEYPYECVEQTFSRFYANSIAAHVANSHPRIRQVFDTWKNVQPDALLSNLEKNQELKSALLEETPWVLQAQNETERKRNVGLLFDLNRMANEQARALDKVAKAQTPNGGFAWFPGFPEDRYMTQHIVSGLGHLDALGVKSMRTDTWQMTTQALAYMDNKLADDYEDLKRRVKRKEAKLEDNNLGYLQVHYLYTRSYFKDVKIASHTQEAFQYYTGQAKKYWLSQNLYMQGMLALALHRSGDKVTPAAMIKSFSEHALRSEEMGMYWKSDRGYYWYQAPIETQALMIEVYDEVAADIKSVEDLKVWLLKQKQTQDWKTTKATSEACYALLRRGTDLLASTQLVEVKVDNKVVDPTKRDDAKLEAGTGYFKTAWQAGEITNGMGNITVTKSDDGVAWGAAYWQYFEQLDKITPAETPLKLKKDLFLQQNTDRGPVITPVNDKTLLQVGDLVKVRIELRVDRDMEYVHLKDMRAAGFEPVTTLSTYRYQDGLYYYESPRDLATNFFIGYLPKGTYVFEYALRVSQKGDFSNGITTIQCMYAPEFSSHSQGIRVNMR</sequence>
<dbReference type="Gene3D" id="2.60.40.1930">
    <property type="match status" value="1"/>
</dbReference>
<evidence type="ECO:0000313" key="6">
    <source>
        <dbReference type="Proteomes" id="UP000184212"/>
    </source>
</evidence>
<feature type="domain" description="Alpha-2-macroglobulin" evidence="4">
    <location>
        <begin position="1285"/>
        <end position="1375"/>
    </location>
</feature>
<dbReference type="PANTHER" id="PTHR40094:SF1">
    <property type="entry name" value="UBIQUITIN DOMAIN-CONTAINING PROTEIN"/>
    <property type="match status" value="1"/>
</dbReference>
<reference evidence="5 6" key="1">
    <citation type="submission" date="2016-11" db="EMBL/GenBank/DDBJ databases">
        <authorList>
            <person name="Jaros S."/>
            <person name="Januszkiewicz K."/>
            <person name="Wedrychowicz H."/>
        </authorList>
    </citation>
    <scope>NUCLEOTIDE SEQUENCE [LARGE SCALE GENOMIC DNA]</scope>
    <source>
        <strain evidence="5 6">DSM 24574</strain>
    </source>
</reference>
<keyword evidence="3" id="KW-0732">Signal</keyword>
<feature type="chain" id="PRO_5012454703" evidence="3">
    <location>
        <begin position="20"/>
        <end position="2056"/>
    </location>
</feature>
<dbReference type="Gene3D" id="1.50.10.20">
    <property type="match status" value="1"/>
</dbReference>
<dbReference type="Pfam" id="PF17973">
    <property type="entry name" value="bMG10"/>
    <property type="match status" value="1"/>
</dbReference>
<comment type="similarity">
    <text evidence="1">Belongs to the protease inhibitor I39 (alpha-2-macroglobulin) family. Bacterial alpha-2-macroglobulin subfamily.</text>
</comment>
<evidence type="ECO:0000313" key="5">
    <source>
        <dbReference type="EMBL" id="SHG63275.1"/>
    </source>
</evidence>
<dbReference type="InterPro" id="IPR047565">
    <property type="entry name" value="Alpha-macroglob_thiol-ester_cl"/>
</dbReference>
<evidence type="ECO:0000259" key="4">
    <source>
        <dbReference type="SMART" id="SM01360"/>
    </source>
</evidence>
<dbReference type="STRING" id="947013.SAMN04488109_1160"/>
<feature type="signal peptide" evidence="3">
    <location>
        <begin position="1"/>
        <end position="19"/>
    </location>
</feature>
<dbReference type="OrthoDB" id="9767116at2"/>
<feature type="coiled-coil region" evidence="2">
    <location>
        <begin position="1660"/>
        <end position="1687"/>
    </location>
</feature>
<accession>A0A1M5LE88</accession>
<dbReference type="Proteomes" id="UP000184212">
    <property type="component" value="Unassembled WGS sequence"/>
</dbReference>
<dbReference type="InterPro" id="IPR001599">
    <property type="entry name" value="Macroglobln_a2"/>
</dbReference>
<protein>
    <submittedName>
        <fullName evidence="5">Alpha-2-macroglobulin family N-terminal region</fullName>
    </submittedName>
</protein>
<dbReference type="SUPFAM" id="SSF48239">
    <property type="entry name" value="Terpenoid cyclases/Protein prenyltransferases"/>
    <property type="match status" value="1"/>
</dbReference>
<gene>
    <name evidence="5" type="ORF">SAMN04488109_1160</name>
</gene>
<dbReference type="SMART" id="SM01419">
    <property type="entry name" value="Thiol-ester_cl"/>
    <property type="match status" value="1"/>
</dbReference>
<dbReference type="EMBL" id="FQWQ01000001">
    <property type="protein sequence ID" value="SHG63275.1"/>
    <property type="molecule type" value="Genomic_DNA"/>
</dbReference>
<dbReference type="InterPro" id="IPR041246">
    <property type="entry name" value="Bact_MG10"/>
</dbReference>
<dbReference type="InterPro" id="IPR002890">
    <property type="entry name" value="MG2"/>
</dbReference>
<organism evidence="5 6">
    <name type="scientific">Chryseolinea serpens</name>
    <dbReference type="NCBI Taxonomy" id="947013"/>
    <lineage>
        <taxon>Bacteria</taxon>
        <taxon>Pseudomonadati</taxon>
        <taxon>Bacteroidota</taxon>
        <taxon>Cytophagia</taxon>
        <taxon>Cytophagales</taxon>
        <taxon>Fulvivirgaceae</taxon>
        <taxon>Chryseolinea</taxon>
    </lineage>
</organism>
<name>A0A1M5LE88_9BACT</name>
<evidence type="ECO:0000256" key="1">
    <source>
        <dbReference type="ARBA" id="ARBA00010556"/>
    </source>
</evidence>
<proteinExistence type="inferred from homology"/>
<keyword evidence="6" id="KW-1185">Reference proteome</keyword>
<dbReference type="SMART" id="SM01360">
    <property type="entry name" value="A2M"/>
    <property type="match status" value="1"/>
</dbReference>
<dbReference type="Pfam" id="PF00207">
    <property type="entry name" value="A2M"/>
    <property type="match status" value="1"/>
</dbReference>
<dbReference type="Pfam" id="PF01835">
    <property type="entry name" value="MG2"/>
    <property type="match status" value="1"/>
</dbReference>
<dbReference type="InterPro" id="IPR008930">
    <property type="entry name" value="Terpenoid_cyclase/PrenylTrfase"/>
</dbReference>
<keyword evidence="2" id="KW-0175">Coiled coil</keyword>
<dbReference type="PANTHER" id="PTHR40094">
    <property type="entry name" value="ALPHA-2-MACROGLOBULIN HOMOLOG"/>
    <property type="match status" value="1"/>
</dbReference>